<dbReference type="AlphaFoldDB" id="A0A0P7YXQ7"/>
<dbReference type="Proteomes" id="UP000050465">
    <property type="component" value="Unassembled WGS sequence"/>
</dbReference>
<gene>
    <name evidence="2" type="primary">ppgK</name>
    <name evidence="2" type="ORF">HLUCCA11_12700</name>
</gene>
<proteinExistence type="inferred from homology"/>
<name>A0A0P7YXQ7_9CYAN</name>
<dbReference type="Pfam" id="PF00480">
    <property type="entry name" value="ROK"/>
    <property type="match status" value="1"/>
</dbReference>
<dbReference type="GO" id="GO:0016301">
    <property type="term" value="F:kinase activity"/>
    <property type="evidence" value="ECO:0007669"/>
    <property type="project" value="UniProtKB-KW"/>
</dbReference>
<evidence type="ECO:0000313" key="3">
    <source>
        <dbReference type="Proteomes" id="UP000050465"/>
    </source>
</evidence>
<dbReference type="SUPFAM" id="SSF53067">
    <property type="entry name" value="Actin-like ATPase domain"/>
    <property type="match status" value="1"/>
</dbReference>
<dbReference type="InterPro" id="IPR043129">
    <property type="entry name" value="ATPase_NBD"/>
</dbReference>
<sequence>MGLESLMTANMTANMAADIYRYQNIESMQQPSDSQSEKASFEAITTLSVDVGGSGIKVMRIDNDGQPLGDRERIKTPIPATPNAVVAVIEKLAGAQKQFDRVSVGFPGVVRNGVVYTAVNLHDTWRGYDLVQQLTTRLGKPVRAANDADMQGMGAISGQGVEMVITLGTGFGTALFVNGQLVPNLEFGHQRFRKGETYEEQLGRAALKKIGPAVWNNRLAKAIAALSHGFNYDRLFLGGGEVKHIVIDLPENVTVVSNVLGLMGGVRLWDQ</sequence>
<dbReference type="InterPro" id="IPR000600">
    <property type="entry name" value="ROK"/>
</dbReference>
<dbReference type="PATRIC" id="fig|1666911.3.peg.4697"/>
<dbReference type="CDD" id="cd24058">
    <property type="entry name" value="ASKHA_NBD_ROK_PPGK"/>
    <property type="match status" value="1"/>
</dbReference>
<evidence type="ECO:0000313" key="2">
    <source>
        <dbReference type="EMBL" id="KPQ35023.1"/>
    </source>
</evidence>
<evidence type="ECO:0000256" key="1">
    <source>
        <dbReference type="ARBA" id="ARBA00006479"/>
    </source>
</evidence>
<comment type="similarity">
    <text evidence="1">Belongs to the ROK (NagC/XylR) family.</text>
</comment>
<organism evidence="2 3">
    <name type="scientific">Phormidesmis priestleyi Ana</name>
    <dbReference type="NCBI Taxonomy" id="1666911"/>
    <lineage>
        <taxon>Bacteria</taxon>
        <taxon>Bacillati</taxon>
        <taxon>Cyanobacteriota</taxon>
        <taxon>Cyanophyceae</taxon>
        <taxon>Leptolyngbyales</taxon>
        <taxon>Leptolyngbyaceae</taxon>
        <taxon>Phormidesmis</taxon>
    </lineage>
</organism>
<keyword evidence="2" id="KW-0808">Transferase</keyword>
<dbReference type="PANTHER" id="PTHR18964">
    <property type="entry name" value="ROK (REPRESSOR, ORF, KINASE) FAMILY"/>
    <property type="match status" value="1"/>
</dbReference>
<reference evidence="2 3" key="1">
    <citation type="submission" date="2015-09" db="EMBL/GenBank/DDBJ databases">
        <title>Identification and resolution of microdiversity through metagenomic sequencing of parallel consortia.</title>
        <authorList>
            <person name="Nelson W.C."/>
            <person name="Romine M.F."/>
            <person name="Lindemann S.R."/>
        </authorList>
    </citation>
    <scope>NUCLEOTIDE SEQUENCE [LARGE SCALE GENOMIC DNA]</scope>
    <source>
        <strain evidence="2">Ana</strain>
    </source>
</reference>
<dbReference type="STRING" id="1666911.HLUCCA11_12700"/>
<dbReference type="EMBL" id="LJZR01000015">
    <property type="protein sequence ID" value="KPQ35023.1"/>
    <property type="molecule type" value="Genomic_DNA"/>
</dbReference>
<protein>
    <submittedName>
        <fullName evidence="2">Polyphosphate glucokinase PggK</fullName>
    </submittedName>
</protein>
<accession>A0A0P7YXQ7</accession>
<comment type="caution">
    <text evidence="2">The sequence shown here is derived from an EMBL/GenBank/DDBJ whole genome shotgun (WGS) entry which is preliminary data.</text>
</comment>
<keyword evidence="2" id="KW-0418">Kinase</keyword>
<dbReference type="Gene3D" id="3.30.420.40">
    <property type="match status" value="2"/>
</dbReference>